<organism evidence="1 2">
    <name type="scientific">Plesiocystis pacifica SIR-1</name>
    <dbReference type="NCBI Taxonomy" id="391625"/>
    <lineage>
        <taxon>Bacteria</taxon>
        <taxon>Pseudomonadati</taxon>
        <taxon>Myxococcota</taxon>
        <taxon>Polyangia</taxon>
        <taxon>Nannocystales</taxon>
        <taxon>Nannocystaceae</taxon>
        <taxon>Plesiocystis</taxon>
    </lineage>
</organism>
<keyword evidence="2" id="KW-1185">Reference proteome</keyword>
<dbReference type="AlphaFoldDB" id="A6G3D8"/>
<evidence type="ECO:0000313" key="2">
    <source>
        <dbReference type="Proteomes" id="UP000005801"/>
    </source>
</evidence>
<dbReference type="STRING" id="391625.PPSIR1_20994"/>
<gene>
    <name evidence="1" type="ORF">PPSIR1_20994</name>
</gene>
<dbReference type="RefSeq" id="WP_006971237.1">
    <property type="nucleotide sequence ID" value="NZ_ABCS01000018.1"/>
</dbReference>
<protein>
    <submittedName>
        <fullName evidence="1">Uncharacterized protein</fullName>
    </submittedName>
</protein>
<proteinExistence type="predicted"/>
<comment type="caution">
    <text evidence="1">The sequence shown here is derived from an EMBL/GenBank/DDBJ whole genome shotgun (WGS) entry which is preliminary data.</text>
</comment>
<dbReference type="EMBL" id="ABCS01000018">
    <property type="protein sequence ID" value="EDM79545.1"/>
    <property type="molecule type" value="Genomic_DNA"/>
</dbReference>
<accession>A6G3D8</accession>
<dbReference type="Proteomes" id="UP000005801">
    <property type="component" value="Unassembled WGS sequence"/>
</dbReference>
<name>A6G3D8_9BACT</name>
<reference evidence="1 2" key="1">
    <citation type="submission" date="2007-06" db="EMBL/GenBank/DDBJ databases">
        <authorList>
            <person name="Shimkets L."/>
            <person name="Ferriera S."/>
            <person name="Johnson J."/>
            <person name="Kravitz S."/>
            <person name="Beeson K."/>
            <person name="Sutton G."/>
            <person name="Rogers Y.-H."/>
            <person name="Friedman R."/>
            <person name="Frazier M."/>
            <person name="Venter J.C."/>
        </authorList>
    </citation>
    <scope>NUCLEOTIDE SEQUENCE [LARGE SCALE GENOMIC DNA]</scope>
    <source>
        <strain evidence="1 2">SIR-1</strain>
    </source>
</reference>
<evidence type="ECO:0000313" key="1">
    <source>
        <dbReference type="EMBL" id="EDM79545.1"/>
    </source>
</evidence>
<sequence>MTFHFVVTLNTPQVESVCMGDADDFDATLEDMITSTRAWVMLMKMTVGPHAACCTRSLDAS</sequence>